<dbReference type="Gene3D" id="2.60.40.10">
    <property type="entry name" value="Immunoglobulins"/>
    <property type="match status" value="1"/>
</dbReference>
<gene>
    <name evidence="3" type="ORF">QNI16_16930</name>
</gene>
<feature type="domain" description="Type 9 secretion system plug protein N-terminal" evidence="2">
    <location>
        <begin position="35"/>
        <end position="162"/>
    </location>
</feature>
<evidence type="ECO:0000256" key="1">
    <source>
        <dbReference type="SAM" id="SignalP"/>
    </source>
</evidence>
<dbReference type="Pfam" id="PF17116">
    <property type="entry name" value="T9SS_plug_1st"/>
    <property type="match status" value="1"/>
</dbReference>
<dbReference type="InterPro" id="IPR013783">
    <property type="entry name" value="Ig-like_fold"/>
</dbReference>
<evidence type="ECO:0000259" key="2">
    <source>
        <dbReference type="Pfam" id="PF17116"/>
    </source>
</evidence>
<sequence>MLRYIFTGCIGFIATLSFATETPLKTTDFVYEPQIRTVLFYPTGSDPVAATLQPPVVSIQQATPLILEFDELGDKINYYRAKVVFCNADWTVSNLSDMDITPRFNEFTFEQPQLSGNNARVLYTHQRLEVPQVKLPGNYLLVAYHENNPKDLVVTRRFVVYNTQVVITPRITFSTGITERNTNQQVEFTIDYGTLNVGNPWTDLKVVIRQNYQWYTAITNLKPTSVREDQHIAEYRQFNLENNFPGVNEFRFFDIRSIRTLGQNVAKINPSQDTTQVYLAVGESRNREGYSQVVDQNGRFVIDQYEFSNGSTEADYVRVFFTLRADPVKDPVYIWGGLTDWQTSNTNRMTYNAEDQVYRGSLLLKQGYYNFRYVVAKPGNKLDEAWFEGNHFETENVYEIIVYNRPPGARADMIIGYIMVDHNKR</sequence>
<feature type="signal peptide" evidence="1">
    <location>
        <begin position="1"/>
        <end position="19"/>
    </location>
</feature>
<organism evidence="3 4">
    <name type="scientific">Xanthocytophaga flava</name>
    <dbReference type="NCBI Taxonomy" id="3048013"/>
    <lineage>
        <taxon>Bacteria</taxon>
        <taxon>Pseudomonadati</taxon>
        <taxon>Bacteroidota</taxon>
        <taxon>Cytophagia</taxon>
        <taxon>Cytophagales</taxon>
        <taxon>Rhodocytophagaceae</taxon>
        <taxon>Xanthocytophaga</taxon>
    </lineage>
</organism>
<dbReference type="InterPro" id="IPR031345">
    <property type="entry name" value="T9SS_Plug_N"/>
</dbReference>
<comment type="caution">
    <text evidence="3">The sequence shown here is derived from an EMBL/GenBank/DDBJ whole genome shotgun (WGS) entry which is preliminary data.</text>
</comment>
<evidence type="ECO:0000313" key="4">
    <source>
        <dbReference type="Proteomes" id="UP001241110"/>
    </source>
</evidence>
<name>A0AAE3U7A5_9BACT</name>
<dbReference type="RefSeq" id="WP_313980988.1">
    <property type="nucleotide sequence ID" value="NZ_JASJOS010000007.1"/>
</dbReference>
<dbReference type="AlphaFoldDB" id="A0AAE3U7A5"/>
<evidence type="ECO:0000313" key="3">
    <source>
        <dbReference type="EMBL" id="MDJ1482191.1"/>
    </source>
</evidence>
<keyword evidence="1" id="KW-0732">Signal</keyword>
<proteinExistence type="predicted"/>
<protein>
    <submittedName>
        <fullName evidence="3">DUF5103 domain-containing protein</fullName>
    </submittedName>
</protein>
<reference evidence="3" key="1">
    <citation type="submission" date="2023-05" db="EMBL/GenBank/DDBJ databases">
        <authorList>
            <person name="Zhang X."/>
        </authorList>
    </citation>
    <scope>NUCLEOTIDE SEQUENCE</scope>
    <source>
        <strain evidence="3">YF14B1</strain>
    </source>
</reference>
<accession>A0AAE3U7A5</accession>
<dbReference type="Proteomes" id="UP001241110">
    <property type="component" value="Unassembled WGS sequence"/>
</dbReference>
<feature type="chain" id="PRO_5042156169" evidence="1">
    <location>
        <begin position="20"/>
        <end position="425"/>
    </location>
</feature>
<dbReference type="EMBL" id="JASJOS010000007">
    <property type="protein sequence ID" value="MDJ1482191.1"/>
    <property type="molecule type" value="Genomic_DNA"/>
</dbReference>